<dbReference type="RefSeq" id="WP_368805032.1">
    <property type="nucleotide sequence ID" value="NZ_JAZHFV010000011.1"/>
</dbReference>
<sequence>MQHQTQTAQRAFVMLNAHLFDPSTSDVENVGHYDPVTQTWIGRINAMGKTYSDRSTVNGTASGDRTNTQDD</sequence>
<proteinExistence type="predicted"/>
<keyword evidence="3" id="KW-1185">Reference proteome</keyword>
<organism evidence="2 3">
    <name type="scientific">Neoaquamicrobium sediminum</name>
    <dbReference type="NCBI Taxonomy" id="1849104"/>
    <lineage>
        <taxon>Bacteria</taxon>
        <taxon>Pseudomonadati</taxon>
        <taxon>Pseudomonadota</taxon>
        <taxon>Alphaproteobacteria</taxon>
        <taxon>Hyphomicrobiales</taxon>
        <taxon>Phyllobacteriaceae</taxon>
        <taxon>Neoaquamicrobium</taxon>
    </lineage>
</organism>
<comment type="caution">
    <text evidence="2">The sequence shown here is derived from an EMBL/GenBank/DDBJ whole genome shotgun (WGS) entry which is preliminary data.</text>
</comment>
<feature type="compositionally biased region" description="Polar residues" evidence="1">
    <location>
        <begin position="53"/>
        <end position="71"/>
    </location>
</feature>
<dbReference type="EMBL" id="JAZHFV010000011">
    <property type="protein sequence ID" value="MEX4010321.1"/>
    <property type="molecule type" value="Genomic_DNA"/>
</dbReference>
<name>A0ABV3X085_9HYPH</name>
<accession>A0ABV3X085</accession>
<reference evidence="2 3" key="1">
    <citation type="submission" date="2024-01" db="EMBL/GenBank/DDBJ databases">
        <title>New evidence supports the origin of RcGTA from prophage.</title>
        <authorList>
            <person name="Xu Y."/>
            <person name="Liu B."/>
            <person name="Chen F."/>
        </authorList>
    </citation>
    <scope>NUCLEOTIDE SEQUENCE [LARGE SCALE GENOMIC DNA]</scope>
    <source>
        <strain evidence="2 3">CBW1107-2</strain>
    </source>
</reference>
<evidence type="ECO:0000313" key="3">
    <source>
        <dbReference type="Proteomes" id="UP001559025"/>
    </source>
</evidence>
<protein>
    <submittedName>
        <fullName evidence="2">Uncharacterized protein</fullName>
    </submittedName>
</protein>
<feature type="region of interest" description="Disordered" evidence="1">
    <location>
        <begin position="51"/>
        <end position="71"/>
    </location>
</feature>
<gene>
    <name evidence="2" type="ORF">V1479_23665</name>
</gene>
<evidence type="ECO:0000313" key="2">
    <source>
        <dbReference type="EMBL" id="MEX4010321.1"/>
    </source>
</evidence>
<dbReference type="Proteomes" id="UP001559025">
    <property type="component" value="Unassembled WGS sequence"/>
</dbReference>
<evidence type="ECO:0000256" key="1">
    <source>
        <dbReference type="SAM" id="MobiDB-lite"/>
    </source>
</evidence>